<evidence type="ECO:0000256" key="1">
    <source>
        <dbReference type="ARBA" id="ARBA00004141"/>
    </source>
</evidence>
<dbReference type="EMBL" id="OZ023703">
    <property type="protein sequence ID" value="CAK9871559.1"/>
    <property type="molecule type" value="Genomic_DNA"/>
</dbReference>
<sequence>MGWRMEVAAGLGFFAVGLIQAFKHMKKMRARKSGLVSHRNRQKSRFHDLDLYTILALCIVHMLFDMAVIHHEEGKSHGFAAAVNVERLGVVSVFLLYSVVALIVENHRVLLPVPSEVVKLLAMFAFGQEFLLFYFQVDNAGLEVQYYHLLLLPIGVCLVTTGAEIPYPNSDLLPLLRSMALVLQGTWFFQIAASLFTKWISQGCLLSETGEGDYTVSCQGEDNAAGMHLMRGQAIATLQFNCHLAFLLLFLLPLYSIMSACNSSPQTYEPLGDAEGFEEQEEEEETRPNDIRDELWQLLVLVPDHIRHKVVRHPEIQQLVEIVLDLGRHPIARFPSGDWTISDGVVTAADLEHAISLVGDFADDNRAGIDRTLHRISAIRNRGGRIVGLTCRVGRAISGSAEMVRDLVASGGSLLLMGPPGVGKTTAIREVARMLADEYHKRVVIVDTSNEIAGDGEIPHAGIGFARRMQVPKVDMQHKVMIEAVENHMPQTIVIDEIGTELEALAAGTIAQRGVQLVGTAHGMTVENLIKNPSLQMLVGGIQSVTLGDEEARRRHVQKSVLERQGPPTFTAACEMVSRTEWRVHHSLAATVDAVLAGKPLNVEIRRMTESGQVVVGNGNETTANNSSSKRSSGSISSYPAEWSDQDVDEDDEDGDESGEGRKSGNFWEQGEAPLLLYIYQVNEESLEQVMEVMGLEKVIQITDDIGIADAVLALRSRLKQNSWVRGMAKFRQLPIFAIKANTMAQMVRAMRAILGMESLGSYFVVSSSLSNEEVGRRLDVVMNRQPTLEDEIEALEEARVAVEQIVIPKGQPAELLPRSPELVALQVKLVEGYQLASETAGSEKSVRLRILPARLRHSRSSEDDDDDDEEEEECFPGQEDNLFKGDLGVSITGGTSPSKLPILPE</sequence>
<keyword evidence="5" id="KW-0067">ATP-binding</keyword>
<dbReference type="SUPFAM" id="SSF52540">
    <property type="entry name" value="P-loop containing nucleoside triphosphate hydrolases"/>
    <property type="match status" value="1"/>
</dbReference>
<reference evidence="11 12" key="1">
    <citation type="submission" date="2024-03" db="EMBL/GenBank/DDBJ databases">
        <authorList>
            <consortium name="ELIXIR-Norway"/>
            <consortium name="Elixir Norway"/>
        </authorList>
    </citation>
    <scope>NUCLEOTIDE SEQUENCE [LARGE SCALE GENOMIC DNA]</scope>
</reference>
<evidence type="ECO:0000256" key="9">
    <source>
        <dbReference type="SAM" id="Phobius"/>
    </source>
</evidence>
<evidence type="ECO:0000256" key="2">
    <source>
        <dbReference type="ARBA" id="ARBA00006948"/>
    </source>
</evidence>
<name>A0ABP1B8Y0_9BRYO</name>
<accession>A0ABP1B8Y0</accession>
<dbReference type="InterPro" id="IPR027417">
    <property type="entry name" value="P-loop_NTPase"/>
</dbReference>
<dbReference type="InterPro" id="IPR058670">
    <property type="entry name" value="PTPase_dom"/>
</dbReference>
<evidence type="ECO:0000256" key="6">
    <source>
        <dbReference type="ARBA" id="ARBA00022989"/>
    </source>
</evidence>
<feature type="compositionally biased region" description="Low complexity" evidence="8">
    <location>
        <begin position="627"/>
        <end position="638"/>
    </location>
</feature>
<proteinExistence type="inferred from homology"/>
<dbReference type="Gene3D" id="3.40.50.300">
    <property type="entry name" value="P-loop containing nucleotide triphosphate hydrolases"/>
    <property type="match status" value="1"/>
</dbReference>
<dbReference type="Pfam" id="PF04819">
    <property type="entry name" value="DUF716"/>
    <property type="match status" value="1"/>
</dbReference>
<feature type="region of interest" description="Disordered" evidence="8">
    <location>
        <begin position="858"/>
        <end position="906"/>
    </location>
</feature>
<feature type="transmembrane region" description="Helical" evidence="9">
    <location>
        <begin position="49"/>
        <end position="68"/>
    </location>
</feature>
<evidence type="ECO:0000256" key="8">
    <source>
        <dbReference type="SAM" id="MobiDB-lite"/>
    </source>
</evidence>
<dbReference type="InterPro" id="IPR034081">
    <property type="entry name" value="R3H_AAA"/>
</dbReference>
<feature type="compositionally biased region" description="Acidic residues" evidence="8">
    <location>
        <begin position="644"/>
        <end position="658"/>
    </location>
</feature>
<dbReference type="Proteomes" id="UP001497522">
    <property type="component" value="Chromosome 2"/>
</dbReference>
<evidence type="ECO:0000256" key="7">
    <source>
        <dbReference type="ARBA" id="ARBA00023136"/>
    </source>
</evidence>
<dbReference type="InterPro" id="IPR006904">
    <property type="entry name" value="DUF716"/>
</dbReference>
<keyword evidence="7 9" id="KW-0472">Membrane</keyword>
<organism evidence="11 12">
    <name type="scientific">Sphagnum jensenii</name>
    <dbReference type="NCBI Taxonomy" id="128206"/>
    <lineage>
        <taxon>Eukaryota</taxon>
        <taxon>Viridiplantae</taxon>
        <taxon>Streptophyta</taxon>
        <taxon>Embryophyta</taxon>
        <taxon>Bryophyta</taxon>
        <taxon>Sphagnophytina</taxon>
        <taxon>Sphagnopsida</taxon>
        <taxon>Sphagnales</taxon>
        <taxon>Sphagnaceae</taxon>
        <taxon>Sphagnum</taxon>
    </lineage>
</organism>
<comment type="similarity">
    <text evidence="2">Belongs to the TMEM45 family.</text>
</comment>
<keyword evidence="6 9" id="KW-1133">Transmembrane helix</keyword>
<evidence type="ECO:0000313" key="11">
    <source>
        <dbReference type="EMBL" id="CAK9871559.1"/>
    </source>
</evidence>
<dbReference type="InterPro" id="IPR003593">
    <property type="entry name" value="AAA+_ATPase"/>
</dbReference>
<dbReference type="CDD" id="cd00009">
    <property type="entry name" value="AAA"/>
    <property type="match status" value="1"/>
</dbReference>
<feature type="transmembrane region" description="Helical" evidence="9">
    <location>
        <begin position="240"/>
        <end position="258"/>
    </location>
</feature>
<feature type="domain" description="AAA+ ATPase" evidence="10">
    <location>
        <begin position="410"/>
        <end position="567"/>
    </location>
</feature>
<dbReference type="CDD" id="cd02645">
    <property type="entry name" value="R3H_AAA"/>
    <property type="match status" value="1"/>
</dbReference>
<feature type="transmembrane region" description="Helical" evidence="9">
    <location>
        <begin position="88"/>
        <end position="105"/>
    </location>
</feature>
<comment type="subcellular location">
    <subcellularLocation>
        <location evidence="1">Membrane</location>
        <topology evidence="1">Multi-pass membrane protein</topology>
    </subcellularLocation>
</comment>
<dbReference type="Pfam" id="PF25516">
    <property type="entry name" value="PTPase"/>
    <property type="match status" value="1"/>
</dbReference>
<evidence type="ECO:0000259" key="10">
    <source>
        <dbReference type="SMART" id="SM00382"/>
    </source>
</evidence>
<dbReference type="PANTHER" id="PTHR20953:SF3">
    <property type="entry name" value="P-LOOP CONTAINING NUCLEOSIDE TRIPHOSPHATE HYDROLASES SUPERFAMILY PROTEIN"/>
    <property type="match status" value="1"/>
</dbReference>
<dbReference type="PANTHER" id="PTHR20953">
    <property type="entry name" value="KINASE-RELATED"/>
    <property type="match status" value="1"/>
</dbReference>
<feature type="transmembrane region" description="Helical" evidence="9">
    <location>
        <begin position="6"/>
        <end position="22"/>
    </location>
</feature>
<feature type="region of interest" description="Disordered" evidence="8">
    <location>
        <begin position="269"/>
        <end position="288"/>
    </location>
</feature>
<evidence type="ECO:0000256" key="5">
    <source>
        <dbReference type="ARBA" id="ARBA00022840"/>
    </source>
</evidence>
<dbReference type="PRINTS" id="PR00830">
    <property type="entry name" value="ENDOLAPTASE"/>
</dbReference>
<evidence type="ECO:0000313" key="12">
    <source>
        <dbReference type="Proteomes" id="UP001497522"/>
    </source>
</evidence>
<feature type="compositionally biased region" description="Acidic residues" evidence="8">
    <location>
        <begin position="275"/>
        <end position="285"/>
    </location>
</feature>
<dbReference type="SMART" id="SM00382">
    <property type="entry name" value="AAA"/>
    <property type="match status" value="1"/>
</dbReference>
<keyword evidence="4" id="KW-0547">Nucleotide-binding</keyword>
<feature type="region of interest" description="Disordered" evidence="8">
    <location>
        <begin position="614"/>
        <end position="667"/>
    </location>
</feature>
<feature type="compositionally biased region" description="Acidic residues" evidence="8">
    <location>
        <begin position="863"/>
        <end position="875"/>
    </location>
</feature>
<dbReference type="InterPro" id="IPR045735">
    <property type="entry name" value="Spore_III_AA_AAA+_ATPase"/>
</dbReference>
<dbReference type="Pfam" id="PF19568">
    <property type="entry name" value="Spore_III_AA"/>
    <property type="match status" value="1"/>
</dbReference>
<evidence type="ECO:0000256" key="4">
    <source>
        <dbReference type="ARBA" id="ARBA00022741"/>
    </source>
</evidence>
<evidence type="ECO:0000256" key="3">
    <source>
        <dbReference type="ARBA" id="ARBA00022692"/>
    </source>
</evidence>
<gene>
    <name evidence="11" type="ORF">CSSPJE1EN2_LOCUS14227</name>
</gene>
<keyword evidence="12" id="KW-1185">Reference proteome</keyword>
<keyword evidence="3 9" id="KW-0812">Transmembrane</keyword>
<protein>
    <recommendedName>
        <fullName evidence="10">AAA+ ATPase domain-containing protein</fullName>
    </recommendedName>
</protein>